<feature type="transmembrane region" description="Helical" evidence="7">
    <location>
        <begin position="12"/>
        <end position="38"/>
    </location>
</feature>
<keyword evidence="3" id="KW-1003">Cell membrane</keyword>
<dbReference type="InterPro" id="IPR035906">
    <property type="entry name" value="MetI-like_sf"/>
</dbReference>
<keyword evidence="2 7" id="KW-0813">Transport</keyword>
<evidence type="ECO:0000259" key="8">
    <source>
        <dbReference type="PROSITE" id="PS50928"/>
    </source>
</evidence>
<comment type="subcellular location">
    <subcellularLocation>
        <location evidence="1 7">Cell membrane</location>
        <topology evidence="1 7">Multi-pass membrane protein</topology>
    </subcellularLocation>
</comment>
<dbReference type="EMBL" id="JBHSMI010000015">
    <property type="protein sequence ID" value="MFC5402843.1"/>
    <property type="molecule type" value="Genomic_DNA"/>
</dbReference>
<dbReference type="PANTHER" id="PTHR43227">
    <property type="entry name" value="BLL4140 PROTEIN"/>
    <property type="match status" value="1"/>
</dbReference>
<reference evidence="10" key="1">
    <citation type="journal article" date="2019" name="Int. J. Syst. Evol. Microbiol.">
        <title>The Global Catalogue of Microorganisms (GCM) 10K type strain sequencing project: providing services to taxonomists for standard genome sequencing and annotation.</title>
        <authorList>
            <consortium name="The Broad Institute Genomics Platform"/>
            <consortium name="The Broad Institute Genome Sequencing Center for Infectious Disease"/>
            <person name="Wu L."/>
            <person name="Ma J."/>
        </authorList>
    </citation>
    <scope>NUCLEOTIDE SEQUENCE [LARGE SCALE GENOMIC DNA]</scope>
    <source>
        <strain evidence="10">CGMCC 1.18575</strain>
    </source>
</reference>
<evidence type="ECO:0000313" key="10">
    <source>
        <dbReference type="Proteomes" id="UP001596113"/>
    </source>
</evidence>
<feature type="transmembrane region" description="Helical" evidence="7">
    <location>
        <begin position="213"/>
        <end position="231"/>
    </location>
</feature>
<dbReference type="RefSeq" id="WP_378131660.1">
    <property type="nucleotide sequence ID" value="NZ_JBHSMI010000015.1"/>
</dbReference>
<dbReference type="Pfam" id="PF00528">
    <property type="entry name" value="BPD_transp_1"/>
    <property type="match status" value="1"/>
</dbReference>
<keyword evidence="10" id="KW-1185">Reference proteome</keyword>
<evidence type="ECO:0000256" key="4">
    <source>
        <dbReference type="ARBA" id="ARBA00022692"/>
    </source>
</evidence>
<evidence type="ECO:0000256" key="3">
    <source>
        <dbReference type="ARBA" id="ARBA00022475"/>
    </source>
</evidence>
<gene>
    <name evidence="9" type="ORF">ACFPOF_08825</name>
</gene>
<evidence type="ECO:0000256" key="6">
    <source>
        <dbReference type="ARBA" id="ARBA00023136"/>
    </source>
</evidence>
<keyword evidence="4 7" id="KW-0812">Transmembrane</keyword>
<dbReference type="PANTHER" id="PTHR43227:SF11">
    <property type="entry name" value="BLL4140 PROTEIN"/>
    <property type="match status" value="1"/>
</dbReference>
<evidence type="ECO:0000313" key="9">
    <source>
        <dbReference type="EMBL" id="MFC5402843.1"/>
    </source>
</evidence>
<dbReference type="Gene3D" id="1.10.3720.10">
    <property type="entry name" value="MetI-like"/>
    <property type="match status" value="1"/>
</dbReference>
<sequence>MMAKARGKHAALWFMMLPGLLYLLLNNYFPMFGVIIAFKNLNYDLGIFRSEWVGFNNFKFLFATSDAVTITRNTFLYNVVFITFNLVLSLAVALLLNEVRKRFFQSMYQSIILLPYLISFTIVGYLVYSFLSMEYGFLNKAILEPLGFEPIAWYLEPKKWPVILVLVNAWKYVGYSSIIYLAAMAGVSSEYYEAARVDGASRWRQMINITLPLIKPVIIVMLLLNIGRIFYADFGLFYQVPLNTGILFPTTNVIDTYVYRVLIQTGDVGMSAAAGMFQSIVGFVLVFSVNQLIRKVDSENALF</sequence>
<comment type="similarity">
    <text evidence="7">Belongs to the binding-protein-dependent transport system permease family.</text>
</comment>
<evidence type="ECO:0000256" key="5">
    <source>
        <dbReference type="ARBA" id="ARBA00022989"/>
    </source>
</evidence>
<feature type="transmembrane region" description="Helical" evidence="7">
    <location>
        <begin position="108"/>
        <end position="128"/>
    </location>
</feature>
<dbReference type="SUPFAM" id="SSF161098">
    <property type="entry name" value="MetI-like"/>
    <property type="match status" value="1"/>
</dbReference>
<feature type="domain" description="ABC transmembrane type-1" evidence="8">
    <location>
        <begin position="71"/>
        <end position="289"/>
    </location>
</feature>
<name>A0ABW0HQZ8_9BACL</name>
<accession>A0ABW0HQZ8</accession>
<comment type="caution">
    <text evidence="9">The sequence shown here is derived from an EMBL/GenBank/DDBJ whole genome shotgun (WGS) entry which is preliminary data.</text>
</comment>
<organism evidence="9 10">
    <name type="scientific">Cohnella soli</name>
    <dbReference type="NCBI Taxonomy" id="425005"/>
    <lineage>
        <taxon>Bacteria</taxon>
        <taxon>Bacillati</taxon>
        <taxon>Bacillota</taxon>
        <taxon>Bacilli</taxon>
        <taxon>Bacillales</taxon>
        <taxon>Paenibacillaceae</taxon>
        <taxon>Cohnella</taxon>
    </lineage>
</organism>
<keyword evidence="5 7" id="KW-1133">Transmembrane helix</keyword>
<feature type="transmembrane region" description="Helical" evidence="7">
    <location>
        <begin position="268"/>
        <end position="289"/>
    </location>
</feature>
<protein>
    <submittedName>
        <fullName evidence="9">ABC transporter permease</fullName>
    </submittedName>
</protein>
<keyword evidence="6 7" id="KW-0472">Membrane</keyword>
<evidence type="ECO:0000256" key="7">
    <source>
        <dbReference type="RuleBase" id="RU363032"/>
    </source>
</evidence>
<dbReference type="PROSITE" id="PS50928">
    <property type="entry name" value="ABC_TM1"/>
    <property type="match status" value="1"/>
</dbReference>
<dbReference type="Proteomes" id="UP001596113">
    <property type="component" value="Unassembled WGS sequence"/>
</dbReference>
<proteinExistence type="inferred from homology"/>
<dbReference type="CDD" id="cd06261">
    <property type="entry name" value="TM_PBP2"/>
    <property type="match status" value="1"/>
</dbReference>
<dbReference type="InterPro" id="IPR050809">
    <property type="entry name" value="UgpAE/MalFG_permease"/>
</dbReference>
<feature type="transmembrane region" description="Helical" evidence="7">
    <location>
        <begin position="75"/>
        <end position="96"/>
    </location>
</feature>
<evidence type="ECO:0000256" key="1">
    <source>
        <dbReference type="ARBA" id="ARBA00004651"/>
    </source>
</evidence>
<dbReference type="InterPro" id="IPR000515">
    <property type="entry name" value="MetI-like"/>
</dbReference>
<evidence type="ECO:0000256" key="2">
    <source>
        <dbReference type="ARBA" id="ARBA00022448"/>
    </source>
</evidence>